<gene>
    <name evidence="2" type="ORF">AWB67_06485</name>
</gene>
<organism evidence="2 3">
    <name type="scientific">Caballeronia terrestris</name>
    <dbReference type="NCBI Taxonomy" id="1226301"/>
    <lineage>
        <taxon>Bacteria</taxon>
        <taxon>Pseudomonadati</taxon>
        <taxon>Pseudomonadota</taxon>
        <taxon>Betaproteobacteria</taxon>
        <taxon>Burkholderiales</taxon>
        <taxon>Burkholderiaceae</taxon>
        <taxon>Caballeronia</taxon>
    </lineage>
</organism>
<protein>
    <submittedName>
        <fullName evidence="2">Uncharacterized protein</fullName>
    </submittedName>
</protein>
<reference evidence="2" key="1">
    <citation type="submission" date="2016-01" db="EMBL/GenBank/DDBJ databases">
        <authorList>
            <person name="Peeters C."/>
        </authorList>
    </citation>
    <scope>NUCLEOTIDE SEQUENCE [LARGE SCALE GENOMIC DNA]</scope>
    <source>
        <strain evidence="2">LMG 22937</strain>
    </source>
</reference>
<proteinExistence type="predicted"/>
<evidence type="ECO:0000313" key="2">
    <source>
        <dbReference type="EMBL" id="SAL83717.1"/>
    </source>
</evidence>
<comment type="caution">
    <text evidence="2">The sequence shown here is derived from an EMBL/GenBank/DDBJ whole genome shotgun (WGS) entry which is preliminary data.</text>
</comment>
<evidence type="ECO:0000313" key="3">
    <source>
        <dbReference type="Proteomes" id="UP000054925"/>
    </source>
</evidence>
<keyword evidence="3" id="KW-1185">Reference proteome</keyword>
<sequence>MKSSSPLIAGGAAAPPTGEPQIVVSPSTKMRPATTYASLLEGPLALLAGQVIDRSDLQSVAILGYN</sequence>
<feature type="region of interest" description="Disordered" evidence="1">
    <location>
        <begin position="1"/>
        <end position="22"/>
    </location>
</feature>
<evidence type="ECO:0000256" key="1">
    <source>
        <dbReference type="SAM" id="MobiDB-lite"/>
    </source>
</evidence>
<dbReference type="OrthoDB" id="9009316at2"/>
<dbReference type="AlphaFoldDB" id="A0A158KRG5"/>
<dbReference type="EMBL" id="FCOL02000103">
    <property type="protein sequence ID" value="SAL83717.1"/>
    <property type="molecule type" value="Genomic_DNA"/>
</dbReference>
<dbReference type="RefSeq" id="WP_125477767.1">
    <property type="nucleotide sequence ID" value="NZ_FCOL02000103.1"/>
</dbReference>
<dbReference type="Proteomes" id="UP000054925">
    <property type="component" value="Unassembled WGS sequence"/>
</dbReference>
<name>A0A158KRG5_9BURK</name>
<accession>A0A158KRG5</accession>